<evidence type="ECO:0000256" key="1">
    <source>
        <dbReference type="SAM" id="Phobius"/>
    </source>
</evidence>
<feature type="transmembrane region" description="Helical" evidence="1">
    <location>
        <begin position="183"/>
        <end position="204"/>
    </location>
</feature>
<feature type="transmembrane region" description="Helical" evidence="1">
    <location>
        <begin position="70"/>
        <end position="90"/>
    </location>
</feature>
<dbReference type="EMBL" id="CP008947">
    <property type="protein sequence ID" value="AII05420.1"/>
    <property type="molecule type" value="Genomic_DNA"/>
</dbReference>
<feature type="transmembrane region" description="Helical" evidence="1">
    <location>
        <begin position="97"/>
        <end position="115"/>
    </location>
</feature>
<keyword evidence="1" id="KW-0812">Transmembrane</keyword>
<dbReference type="Proteomes" id="UP000028488">
    <property type="component" value="Chromosome"/>
</dbReference>
<dbReference type="AlphaFoldDB" id="A0A076EGT7"/>
<dbReference type="RefSeq" id="WP_128639422.1">
    <property type="nucleotide sequence ID" value="NZ_CP008947.1"/>
</dbReference>
<reference evidence="2 3" key="1">
    <citation type="submission" date="2014-07" db="EMBL/GenBank/DDBJ databases">
        <title>Genome Sequence of Rhodococcus opacus Strain R7, a Biodegrader of Mono- and Polycyclic Aromatic Hydrocarbons.</title>
        <authorList>
            <person name="Di Gennaro P."/>
            <person name="Zampolli J."/>
            <person name="Presti I."/>
            <person name="Cappelletti M."/>
            <person name="D'Ursi P."/>
            <person name="Orro A."/>
            <person name="Mezzelani A."/>
            <person name="Milanesi L."/>
        </authorList>
    </citation>
    <scope>NUCLEOTIDE SEQUENCE [LARGE SCALE GENOMIC DNA]</scope>
    <source>
        <strain evidence="2 3">R7</strain>
    </source>
</reference>
<dbReference type="eggNOG" id="ENOG5032AJ5">
    <property type="taxonomic scope" value="Bacteria"/>
</dbReference>
<organism evidence="2 3">
    <name type="scientific">Rhodococcus opacus</name>
    <name type="common">Nocardia opaca</name>
    <dbReference type="NCBI Taxonomy" id="37919"/>
    <lineage>
        <taxon>Bacteria</taxon>
        <taxon>Bacillati</taxon>
        <taxon>Actinomycetota</taxon>
        <taxon>Actinomycetes</taxon>
        <taxon>Mycobacteriales</taxon>
        <taxon>Nocardiaceae</taxon>
        <taxon>Rhodococcus</taxon>
    </lineage>
</organism>
<accession>A0A076EGT7</accession>
<sequence>MGWLVALVVWTAAGARIGRVAARQPTPLRVAMVVAVSSAALASTLAVPDVAGRLDTVAPTVGLSEILLELAWTLFAAASAVGAVSVWPILPRPALRAVAVVVYTVAVVLGIGLAGGYPVPALVFIVIALTAVVVTGIRHVAWTPLGRGISLIVVGSAIVLVAAVVGLVREVSGEMWAVGSSSAYTVAAVVVSVGTVWVLVETWLRARQDLRRMDTLHSVLVARFPEVVEGDGKGSTTVLRASDAVAHVMDALYLQAGAGMLDTDEQDLPESTAERARILAHWIDDPVASDVLGTEWIAPPQGTSPRRWVLHLADAYAEFRKSAPVPADQSEPPVSPANR</sequence>
<evidence type="ECO:0000313" key="2">
    <source>
        <dbReference type="EMBL" id="AII05420.1"/>
    </source>
</evidence>
<evidence type="ECO:0000313" key="3">
    <source>
        <dbReference type="Proteomes" id="UP000028488"/>
    </source>
</evidence>
<keyword evidence="1" id="KW-1133">Transmembrane helix</keyword>
<proteinExistence type="predicted"/>
<protein>
    <submittedName>
        <fullName evidence="2">Membrane protein</fullName>
    </submittedName>
</protein>
<name>A0A076EGT7_RHOOP</name>
<feature type="transmembrane region" description="Helical" evidence="1">
    <location>
        <begin position="121"/>
        <end position="141"/>
    </location>
</feature>
<gene>
    <name evidence="2" type="ORF">EP51_12625</name>
</gene>
<feature type="transmembrane region" description="Helical" evidence="1">
    <location>
        <begin position="148"/>
        <end position="168"/>
    </location>
</feature>
<keyword evidence="1" id="KW-0472">Membrane</keyword>